<dbReference type="CDD" id="cd02966">
    <property type="entry name" value="TlpA_like_family"/>
    <property type="match status" value="1"/>
</dbReference>
<dbReference type="InterPro" id="IPR000866">
    <property type="entry name" value="AhpC/TSA"/>
</dbReference>
<protein>
    <submittedName>
        <fullName evidence="7">AhpC/TSA family protein</fullName>
    </submittedName>
</protein>
<dbReference type="Gene3D" id="3.40.30.10">
    <property type="entry name" value="Glutaredoxin"/>
    <property type="match status" value="1"/>
</dbReference>
<dbReference type="PANTHER" id="PTHR42852">
    <property type="entry name" value="THIOL:DISULFIDE INTERCHANGE PROTEIN DSBE"/>
    <property type="match status" value="1"/>
</dbReference>
<dbReference type="InterPro" id="IPR036249">
    <property type="entry name" value="Thioredoxin-like_sf"/>
</dbReference>
<dbReference type="GO" id="GO:0017004">
    <property type="term" value="P:cytochrome complex assembly"/>
    <property type="evidence" value="ECO:0007669"/>
    <property type="project" value="UniProtKB-KW"/>
</dbReference>
<gene>
    <name evidence="7" type="ORF">FAZ15_10040</name>
</gene>
<dbReference type="InterPro" id="IPR013766">
    <property type="entry name" value="Thioredoxin_domain"/>
</dbReference>
<keyword evidence="4" id="KW-0676">Redox-active center</keyword>
<dbReference type="PROSITE" id="PS51352">
    <property type="entry name" value="THIOREDOXIN_2"/>
    <property type="match status" value="1"/>
</dbReference>
<dbReference type="InterPro" id="IPR017937">
    <property type="entry name" value="Thioredoxin_CS"/>
</dbReference>
<evidence type="ECO:0000256" key="3">
    <source>
        <dbReference type="ARBA" id="ARBA00023157"/>
    </source>
</evidence>
<keyword evidence="8" id="KW-1185">Reference proteome</keyword>
<organism evidence="7 8">
    <name type="scientific">Sphingobacterium olei</name>
    <dbReference type="NCBI Taxonomy" id="2571155"/>
    <lineage>
        <taxon>Bacteria</taxon>
        <taxon>Pseudomonadati</taxon>
        <taxon>Bacteroidota</taxon>
        <taxon>Sphingobacteriia</taxon>
        <taxon>Sphingobacteriales</taxon>
        <taxon>Sphingobacteriaceae</taxon>
        <taxon>Sphingobacterium</taxon>
    </lineage>
</organism>
<dbReference type="AlphaFoldDB" id="A0A4V5MMU9"/>
<dbReference type="InterPro" id="IPR050553">
    <property type="entry name" value="Thioredoxin_ResA/DsbE_sf"/>
</dbReference>
<comment type="caution">
    <text evidence="7">The sequence shown here is derived from an EMBL/GenBank/DDBJ whole genome shotgun (WGS) entry which is preliminary data.</text>
</comment>
<keyword evidence="2" id="KW-0201">Cytochrome c-type biogenesis</keyword>
<reference evidence="7 8" key="1">
    <citation type="submission" date="2019-04" db="EMBL/GenBank/DDBJ databases">
        <title>Sphingobacterium olei sp. nov., isolated from oil-contaminated soil.</title>
        <authorList>
            <person name="Liu B."/>
        </authorList>
    </citation>
    <scope>NUCLEOTIDE SEQUENCE [LARGE SCALE GENOMIC DNA]</scope>
    <source>
        <strain evidence="7 8">HAL-9</strain>
    </source>
</reference>
<dbReference type="OrthoDB" id="750178at2"/>
<evidence type="ECO:0000259" key="6">
    <source>
        <dbReference type="PROSITE" id="PS51352"/>
    </source>
</evidence>
<dbReference type="PANTHER" id="PTHR42852:SF6">
    <property type="entry name" value="THIOL:DISULFIDE INTERCHANGE PROTEIN DSBE"/>
    <property type="match status" value="1"/>
</dbReference>
<dbReference type="Proteomes" id="UP000306808">
    <property type="component" value="Unassembled WGS sequence"/>
</dbReference>
<evidence type="ECO:0000313" key="8">
    <source>
        <dbReference type="Proteomes" id="UP000306808"/>
    </source>
</evidence>
<evidence type="ECO:0000256" key="1">
    <source>
        <dbReference type="ARBA" id="ARBA00004196"/>
    </source>
</evidence>
<dbReference type="InterPro" id="IPR025380">
    <property type="entry name" value="DUF4369"/>
</dbReference>
<accession>A0A4V5MMU9</accession>
<proteinExistence type="predicted"/>
<evidence type="ECO:0000256" key="4">
    <source>
        <dbReference type="ARBA" id="ARBA00023284"/>
    </source>
</evidence>
<evidence type="ECO:0000256" key="5">
    <source>
        <dbReference type="SAM" id="SignalP"/>
    </source>
</evidence>
<sequence>MKAFKNNDLLLCTALLYIASAFVSTSLYAQTPFSVNINHQRPADGYIVYLYSNAGKQHMDTVRAQDGRYQIHGVANAPVLLSLRYEQKGVQTPYEIFRKQRYRLLLDGGHVDLNVKDYLADAEVTGAPLQPDFLDYWRQIEVIHLQMQPLNMAKQRFEKSMQHDSIASYTRQLAPLKEAEIRFLSELIAKDPSTPVALVAVSDYNRPTGYNNAELSPLFAALDPKLQQMPMGLVIKATIDEQSAPLSEIQVPNFSLPDKDGVQRQFSAATGRYVLLDFWASWCTPCRNEHPALKEAYQDYHAKGFDIVSVSLDSSKDRWLSAIAEDQVGEWMQLSDLKGRKTLIAEQLQVTRIPYNLLLSPDGTVIAKNLRGLALNELLAKLLKK</sequence>
<keyword evidence="5" id="KW-0732">Signal</keyword>
<dbReference type="Pfam" id="PF14289">
    <property type="entry name" value="DUF4369"/>
    <property type="match status" value="1"/>
</dbReference>
<evidence type="ECO:0000313" key="7">
    <source>
        <dbReference type="EMBL" id="TJZ61518.1"/>
    </source>
</evidence>
<evidence type="ECO:0000256" key="2">
    <source>
        <dbReference type="ARBA" id="ARBA00022748"/>
    </source>
</evidence>
<dbReference type="Pfam" id="PF00578">
    <property type="entry name" value="AhpC-TSA"/>
    <property type="match status" value="1"/>
</dbReference>
<name>A0A4V5MMU9_9SPHI</name>
<feature type="signal peptide" evidence="5">
    <location>
        <begin position="1"/>
        <end position="29"/>
    </location>
</feature>
<dbReference type="SUPFAM" id="SSF52833">
    <property type="entry name" value="Thioredoxin-like"/>
    <property type="match status" value="1"/>
</dbReference>
<comment type="subcellular location">
    <subcellularLocation>
        <location evidence="1">Cell envelope</location>
    </subcellularLocation>
</comment>
<dbReference type="EMBL" id="SUME01000003">
    <property type="protein sequence ID" value="TJZ61518.1"/>
    <property type="molecule type" value="Genomic_DNA"/>
</dbReference>
<feature type="domain" description="Thioredoxin" evidence="6">
    <location>
        <begin position="245"/>
        <end position="385"/>
    </location>
</feature>
<feature type="chain" id="PRO_5020224987" evidence="5">
    <location>
        <begin position="30"/>
        <end position="385"/>
    </location>
</feature>
<dbReference type="GO" id="GO:0030313">
    <property type="term" value="C:cell envelope"/>
    <property type="evidence" value="ECO:0007669"/>
    <property type="project" value="UniProtKB-SubCell"/>
</dbReference>
<dbReference type="PROSITE" id="PS00194">
    <property type="entry name" value="THIOREDOXIN_1"/>
    <property type="match status" value="1"/>
</dbReference>
<keyword evidence="3" id="KW-1015">Disulfide bond</keyword>